<dbReference type="AlphaFoldDB" id="A0A829VVF1"/>
<accession>A0A829VVF1</accession>
<keyword evidence="1" id="KW-0472">Membrane</keyword>
<gene>
    <name evidence="2" type="ORF">Ccl03g_19720</name>
</gene>
<evidence type="ECO:0000313" key="2">
    <source>
        <dbReference type="EMBL" id="GEA36259.1"/>
    </source>
</evidence>
<protein>
    <submittedName>
        <fullName evidence="2">Uncharacterized protein</fullName>
    </submittedName>
</protein>
<keyword evidence="1" id="KW-1133">Transmembrane helix</keyword>
<keyword evidence="1" id="KW-0812">Transmembrane</keyword>
<organism evidence="2 3">
    <name type="scientific">Enterocloster clostridioformis</name>
    <dbReference type="NCBI Taxonomy" id="1531"/>
    <lineage>
        <taxon>Bacteria</taxon>
        <taxon>Bacillati</taxon>
        <taxon>Bacillota</taxon>
        <taxon>Clostridia</taxon>
        <taxon>Lachnospirales</taxon>
        <taxon>Lachnospiraceae</taxon>
        <taxon>Enterocloster</taxon>
    </lineage>
</organism>
<proteinExistence type="predicted"/>
<reference evidence="2 3" key="1">
    <citation type="submission" date="2019-06" db="EMBL/GenBank/DDBJ databases">
        <title>Draft genome sequence of [Clostridium] clostridioforme NBRC 113352.</title>
        <authorList>
            <person name="Miura T."/>
            <person name="Furukawa M."/>
            <person name="Shimamura M."/>
            <person name="Ohyama Y."/>
            <person name="Yamazoe A."/>
            <person name="Kawasaki H."/>
        </authorList>
    </citation>
    <scope>NUCLEOTIDE SEQUENCE [LARGE SCALE GENOMIC DNA]</scope>
    <source>
        <strain evidence="2 3">NBRC 113352</strain>
    </source>
</reference>
<dbReference type="EMBL" id="BJLB01000001">
    <property type="protein sequence ID" value="GEA36259.1"/>
    <property type="molecule type" value="Genomic_DNA"/>
</dbReference>
<comment type="caution">
    <text evidence="2">The sequence shown here is derived from an EMBL/GenBank/DDBJ whole genome shotgun (WGS) entry which is preliminary data.</text>
</comment>
<evidence type="ECO:0000313" key="3">
    <source>
        <dbReference type="Proteomes" id="UP000315200"/>
    </source>
</evidence>
<dbReference type="Proteomes" id="UP000315200">
    <property type="component" value="Unassembled WGS sequence"/>
</dbReference>
<name>A0A829VVF1_9FIRM</name>
<sequence>MRVMPFFEHMKCGYGENLVIVVDGGVHMYVISLPVFYIWKYPVLLELYEDKGTMSTGWEEY</sequence>
<evidence type="ECO:0000256" key="1">
    <source>
        <dbReference type="SAM" id="Phobius"/>
    </source>
</evidence>
<feature type="transmembrane region" description="Helical" evidence="1">
    <location>
        <begin position="20"/>
        <end position="39"/>
    </location>
</feature>